<sequence length="149" mass="16832">MREGAGQVSGLCAVDLIQINATYSFSCKQVGRSASRLLSLMQAFNRLRRKVSGDLVVRTVAALGIKGSQTRKVNRFGDRILLAGALEEQFCLLQEFGERWLRMRLVQQVRRLTRCLFKLICRILGNRSVPRLVLLKMQEPVPGALEIRC</sequence>
<keyword evidence="2" id="KW-1185">Reference proteome</keyword>
<proteinExistence type="predicted"/>
<evidence type="ECO:0000313" key="2">
    <source>
        <dbReference type="Proteomes" id="UP000320421"/>
    </source>
</evidence>
<dbReference type="AlphaFoldDB" id="A0A517PTW4"/>
<dbReference type="Proteomes" id="UP000320421">
    <property type="component" value="Chromosome"/>
</dbReference>
<reference evidence="1 2" key="1">
    <citation type="submission" date="2019-02" db="EMBL/GenBank/DDBJ databases">
        <title>Deep-cultivation of Planctomycetes and their phenomic and genomic characterization uncovers novel biology.</title>
        <authorList>
            <person name="Wiegand S."/>
            <person name="Jogler M."/>
            <person name="Boedeker C."/>
            <person name="Pinto D."/>
            <person name="Vollmers J."/>
            <person name="Rivas-Marin E."/>
            <person name="Kohn T."/>
            <person name="Peeters S.H."/>
            <person name="Heuer A."/>
            <person name="Rast P."/>
            <person name="Oberbeckmann S."/>
            <person name="Bunk B."/>
            <person name="Jeske O."/>
            <person name="Meyerdierks A."/>
            <person name="Storesund J.E."/>
            <person name="Kallscheuer N."/>
            <person name="Luecker S."/>
            <person name="Lage O.M."/>
            <person name="Pohl T."/>
            <person name="Merkel B.J."/>
            <person name="Hornburger P."/>
            <person name="Mueller R.-W."/>
            <person name="Bruemmer F."/>
            <person name="Labrenz M."/>
            <person name="Spormann A.M."/>
            <person name="Op den Camp H."/>
            <person name="Overmann J."/>
            <person name="Amann R."/>
            <person name="Jetten M.S.M."/>
            <person name="Mascher T."/>
            <person name="Medema M.H."/>
            <person name="Devos D.P."/>
            <person name="Kaster A.-K."/>
            <person name="Ovreas L."/>
            <person name="Rohde M."/>
            <person name="Galperin M.Y."/>
            <person name="Jogler C."/>
        </authorList>
    </citation>
    <scope>NUCLEOTIDE SEQUENCE [LARGE SCALE GENOMIC DNA]</scope>
    <source>
        <strain evidence="1 2">HG66A1</strain>
    </source>
</reference>
<protein>
    <submittedName>
        <fullName evidence="1">Uncharacterized protein</fullName>
    </submittedName>
</protein>
<accession>A0A517PTW4</accession>
<gene>
    <name evidence="1" type="ORF">HG66A1_46300</name>
</gene>
<name>A0A517PTW4_9PLAN</name>
<dbReference type="EMBL" id="CP036266">
    <property type="protein sequence ID" value="QDT22819.1"/>
    <property type="molecule type" value="Genomic_DNA"/>
</dbReference>
<evidence type="ECO:0000313" key="1">
    <source>
        <dbReference type="EMBL" id="QDT22819.1"/>
    </source>
</evidence>
<organism evidence="1 2">
    <name type="scientific">Gimesia chilikensis</name>
    <dbReference type="NCBI Taxonomy" id="2605989"/>
    <lineage>
        <taxon>Bacteria</taxon>
        <taxon>Pseudomonadati</taxon>
        <taxon>Planctomycetota</taxon>
        <taxon>Planctomycetia</taxon>
        <taxon>Planctomycetales</taxon>
        <taxon>Planctomycetaceae</taxon>
        <taxon>Gimesia</taxon>
    </lineage>
</organism>